<dbReference type="NCBIfam" id="TIGR01710">
    <property type="entry name" value="typeII_sec_gspG"/>
    <property type="match status" value="1"/>
</dbReference>
<proteinExistence type="inferred from homology"/>
<keyword evidence="14" id="KW-1185">Reference proteome</keyword>
<dbReference type="InterPro" id="IPR045584">
    <property type="entry name" value="Pilin-like"/>
</dbReference>
<reference evidence="13 14" key="1">
    <citation type="submission" date="2020-08" db="EMBL/GenBank/DDBJ databases">
        <title>A Genomic Blueprint of the Chicken Gut Microbiome.</title>
        <authorList>
            <person name="Gilroy R."/>
            <person name="Ravi A."/>
            <person name="Getino M."/>
            <person name="Pursley I."/>
            <person name="Horton D.L."/>
            <person name="Alikhan N.-F."/>
            <person name="Baker D."/>
            <person name="Gharbi K."/>
            <person name="Hall N."/>
            <person name="Watson M."/>
            <person name="Adriaenssens E.M."/>
            <person name="Foster-Nyarko E."/>
            <person name="Jarju S."/>
            <person name="Secka A."/>
            <person name="Antonio M."/>
            <person name="Oren A."/>
            <person name="Chaudhuri R."/>
            <person name="La Ragione R.M."/>
            <person name="Hildebrand F."/>
            <person name="Pallen M.J."/>
        </authorList>
    </citation>
    <scope>NUCLEOTIDE SEQUENCE [LARGE SCALE GENOMIC DNA]</scope>
    <source>
        <strain evidence="13 14">Sa2BVA3</strain>
    </source>
</reference>
<dbReference type="InterPro" id="IPR010054">
    <property type="entry name" value="Type2_sec_GspG"/>
</dbReference>
<name>A0ABR8ULY2_9GAMM</name>
<comment type="subcellular location">
    <subcellularLocation>
        <location evidence="1">Cell inner membrane</location>
        <topology evidence="1">Single-pass membrane protein</topology>
    </subcellularLocation>
</comment>
<feature type="transmembrane region" description="Helical" evidence="11">
    <location>
        <begin position="38"/>
        <end position="60"/>
    </location>
</feature>
<dbReference type="SUPFAM" id="SSF54523">
    <property type="entry name" value="Pili subunits"/>
    <property type="match status" value="1"/>
</dbReference>
<evidence type="ECO:0000256" key="4">
    <source>
        <dbReference type="ARBA" id="ARBA00022475"/>
    </source>
</evidence>
<keyword evidence="6" id="KW-0997">Cell inner membrane</keyword>
<dbReference type="Proteomes" id="UP000647183">
    <property type="component" value="Unassembled WGS sequence"/>
</dbReference>
<keyword evidence="7 11" id="KW-0812">Transmembrane</keyword>
<comment type="caution">
    <text evidence="13">The sequence shown here is derived from an EMBL/GenBank/DDBJ whole genome shotgun (WGS) entry which is preliminary data.</text>
</comment>
<evidence type="ECO:0000256" key="2">
    <source>
        <dbReference type="ARBA" id="ARBA00009984"/>
    </source>
</evidence>
<keyword evidence="5" id="KW-0488">Methylation</keyword>
<gene>
    <name evidence="13" type="primary">gspG</name>
    <name evidence="13" type="ORF">H9645_11595</name>
</gene>
<evidence type="ECO:0000313" key="13">
    <source>
        <dbReference type="EMBL" id="MBD7988669.1"/>
    </source>
</evidence>
<dbReference type="InterPro" id="IPR012902">
    <property type="entry name" value="N_methyl_site"/>
</dbReference>
<dbReference type="Gene3D" id="3.30.700.10">
    <property type="entry name" value="Glycoprotein, Type 4 Pilin"/>
    <property type="match status" value="1"/>
</dbReference>
<evidence type="ECO:0000313" key="14">
    <source>
        <dbReference type="Proteomes" id="UP000647183"/>
    </source>
</evidence>
<evidence type="ECO:0000256" key="7">
    <source>
        <dbReference type="ARBA" id="ARBA00022692"/>
    </source>
</evidence>
<evidence type="ECO:0000256" key="5">
    <source>
        <dbReference type="ARBA" id="ARBA00022481"/>
    </source>
</evidence>
<keyword evidence="4" id="KW-1003">Cell membrane</keyword>
<dbReference type="PROSITE" id="PS00409">
    <property type="entry name" value="PROKAR_NTER_METHYL"/>
    <property type="match status" value="1"/>
</dbReference>
<dbReference type="NCBIfam" id="TIGR02532">
    <property type="entry name" value="IV_pilin_GFxxxE"/>
    <property type="match status" value="1"/>
</dbReference>
<feature type="region of interest" description="Disordered" evidence="10">
    <location>
        <begin position="1"/>
        <end position="31"/>
    </location>
</feature>
<evidence type="ECO:0000256" key="10">
    <source>
        <dbReference type="SAM" id="MobiDB-lite"/>
    </source>
</evidence>
<evidence type="ECO:0000256" key="11">
    <source>
        <dbReference type="SAM" id="Phobius"/>
    </source>
</evidence>
<protein>
    <recommendedName>
        <fullName evidence="3">Type II secretion system core protein G</fullName>
    </recommendedName>
</protein>
<dbReference type="Pfam" id="PF08334">
    <property type="entry name" value="T2SSG"/>
    <property type="match status" value="1"/>
</dbReference>
<evidence type="ECO:0000256" key="3">
    <source>
        <dbReference type="ARBA" id="ARBA00020042"/>
    </source>
</evidence>
<dbReference type="PANTHER" id="PTHR30093">
    <property type="entry name" value="GENERAL SECRETION PATHWAY PROTEIN G"/>
    <property type="match status" value="1"/>
</dbReference>
<organism evidence="13 14">
    <name type="scientific">Luteimonas colneyensis</name>
    <dbReference type="NCBI Taxonomy" id="2762230"/>
    <lineage>
        <taxon>Bacteria</taxon>
        <taxon>Pseudomonadati</taxon>
        <taxon>Pseudomonadota</taxon>
        <taxon>Gammaproteobacteria</taxon>
        <taxon>Lysobacterales</taxon>
        <taxon>Lysobacteraceae</taxon>
        <taxon>Luteimonas</taxon>
    </lineage>
</organism>
<dbReference type="PANTHER" id="PTHR30093:SF44">
    <property type="entry name" value="TYPE II SECRETION SYSTEM CORE PROTEIN G"/>
    <property type="match status" value="1"/>
</dbReference>
<keyword evidence="9 11" id="KW-0472">Membrane</keyword>
<dbReference type="PRINTS" id="PR00813">
    <property type="entry name" value="BCTERIALGSPG"/>
</dbReference>
<evidence type="ECO:0000256" key="9">
    <source>
        <dbReference type="ARBA" id="ARBA00023136"/>
    </source>
</evidence>
<comment type="similarity">
    <text evidence="2">Belongs to the GSP G family.</text>
</comment>
<evidence type="ECO:0000256" key="8">
    <source>
        <dbReference type="ARBA" id="ARBA00022989"/>
    </source>
</evidence>
<sequence length="168" mass="18351">MQDRTAPRSTAPRHAAAPGAARPRPSGRRRRHARGFTLVELMVAIVIIGLLSTVVMINVMPSQDRAMAEKARADISVLEQALETYRLDNLAYPTTAQGLDALLEAPSGLARPDRYRKGGYIRRLPEDPWGQAYQYRQPGRSGGFDVFSFGADGAEGGDGDNADIGNWR</sequence>
<dbReference type="Pfam" id="PF07963">
    <property type="entry name" value="N_methyl"/>
    <property type="match status" value="1"/>
</dbReference>
<evidence type="ECO:0000259" key="12">
    <source>
        <dbReference type="Pfam" id="PF08334"/>
    </source>
</evidence>
<feature type="compositionally biased region" description="Low complexity" evidence="10">
    <location>
        <begin position="12"/>
        <end position="24"/>
    </location>
</feature>
<keyword evidence="8 11" id="KW-1133">Transmembrane helix</keyword>
<dbReference type="InterPro" id="IPR013545">
    <property type="entry name" value="T2SS_protein-GspG_C"/>
</dbReference>
<feature type="domain" description="Type II secretion system protein GspG C-terminal" evidence="12">
    <location>
        <begin position="58"/>
        <end position="167"/>
    </location>
</feature>
<dbReference type="EMBL" id="JACSQJ010000007">
    <property type="protein sequence ID" value="MBD7988669.1"/>
    <property type="molecule type" value="Genomic_DNA"/>
</dbReference>
<evidence type="ECO:0000256" key="1">
    <source>
        <dbReference type="ARBA" id="ARBA00004377"/>
    </source>
</evidence>
<accession>A0ABR8ULY2</accession>
<dbReference type="InterPro" id="IPR000983">
    <property type="entry name" value="Bac_GSPG_pilin"/>
</dbReference>
<evidence type="ECO:0000256" key="6">
    <source>
        <dbReference type="ARBA" id="ARBA00022519"/>
    </source>
</evidence>